<name>A0AB34HIJ2_ESCRO</name>
<proteinExistence type="predicted"/>
<keyword evidence="3" id="KW-1185">Reference proteome</keyword>
<dbReference type="EMBL" id="JAIQCJ010001083">
    <property type="protein sequence ID" value="KAJ8792692.1"/>
    <property type="molecule type" value="Genomic_DNA"/>
</dbReference>
<accession>A0AB34HIJ2</accession>
<dbReference type="Proteomes" id="UP001159641">
    <property type="component" value="Unassembled WGS sequence"/>
</dbReference>
<evidence type="ECO:0000313" key="2">
    <source>
        <dbReference type="EMBL" id="KAJ8792692.1"/>
    </source>
</evidence>
<evidence type="ECO:0000313" key="3">
    <source>
        <dbReference type="Proteomes" id="UP001159641"/>
    </source>
</evidence>
<dbReference type="AlphaFoldDB" id="A0AB34HIJ2"/>
<comment type="caution">
    <text evidence="2">The sequence shown here is derived from an EMBL/GenBank/DDBJ whole genome shotgun (WGS) entry which is preliminary data.</text>
</comment>
<evidence type="ECO:0000256" key="1">
    <source>
        <dbReference type="SAM" id="MobiDB-lite"/>
    </source>
</evidence>
<protein>
    <submittedName>
        <fullName evidence="2">Uncharacterized protein</fullName>
    </submittedName>
</protein>
<organism evidence="2 3">
    <name type="scientific">Eschrichtius robustus</name>
    <name type="common">California gray whale</name>
    <name type="synonym">Eschrichtius gibbosus</name>
    <dbReference type="NCBI Taxonomy" id="9764"/>
    <lineage>
        <taxon>Eukaryota</taxon>
        <taxon>Metazoa</taxon>
        <taxon>Chordata</taxon>
        <taxon>Craniata</taxon>
        <taxon>Vertebrata</taxon>
        <taxon>Euteleostomi</taxon>
        <taxon>Mammalia</taxon>
        <taxon>Eutheria</taxon>
        <taxon>Laurasiatheria</taxon>
        <taxon>Artiodactyla</taxon>
        <taxon>Whippomorpha</taxon>
        <taxon>Cetacea</taxon>
        <taxon>Mysticeti</taxon>
        <taxon>Eschrichtiidae</taxon>
        <taxon>Eschrichtius</taxon>
    </lineage>
</organism>
<sequence length="119" mass="12835">MWQETRGWGQQEEHRDQRGSRLASQAPEGEACNPLLCCSWVPTSRVSPQLARPAFTHRAAMGSVGSQQLQEPSVASTPHRSVVMSFSFDSGQLEEVVAGVAQARGSRARGIPISTDSGE</sequence>
<gene>
    <name evidence="2" type="ORF">J1605_019512</name>
</gene>
<feature type="region of interest" description="Disordered" evidence="1">
    <location>
        <begin position="1"/>
        <end position="29"/>
    </location>
</feature>
<reference evidence="2 3" key="1">
    <citation type="submission" date="2022-11" db="EMBL/GenBank/DDBJ databases">
        <title>Whole genome sequence of Eschrichtius robustus ER-17-0199.</title>
        <authorList>
            <person name="Bruniche-Olsen A."/>
            <person name="Black A.N."/>
            <person name="Fields C.J."/>
            <person name="Walden K."/>
            <person name="Dewoody J.A."/>
        </authorList>
    </citation>
    <scope>NUCLEOTIDE SEQUENCE [LARGE SCALE GENOMIC DNA]</scope>
    <source>
        <strain evidence="2">ER-17-0199</strain>
        <tissue evidence="2">Blubber</tissue>
    </source>
</reference>